<accession>M1Q3G6</accession>
<keyword evidence="1" id="KW-0812">Transmembrane</keyword>
<sequence length="41" mass="4920">MLHAFRFLRKKTFFHFDSGSLIFSGLFISGLYFNYKKVIKN</sequence>
<evidence type="ECO:0000313" key="2">
    <source>
        <dbReference type="EMBL" id="AGF96815.1"/>
    </source>
</evidence>
<name>M1Q3G6_METMZ</name>
<keyword evidence="1" id="KW-1133">Transmembrane helix</keyword>
<dbReference type="EMBL" id="CP004144">
    <property type="protein sequence ID" value="AGF96815.1"/>
    <property type="molecule type" value="Genomic_DNA"/>
</dbReference>
<keyword evidence="1" id="KW-0472">Membrane</keyword>
<dbReference type="Proteomes" id="UP000011718">
    <property type="component" value="Chromosome"/>
</dbReference>
<reference evidence="2 3" key="1">
    <citation type="journal article" date="2013" name="Genome Announc.">
        <title>Complete Genome of a Methanosarcina mazei Strain Isolated from Sediment Samples from an Amazonian Flooded Area.</title>
        <authorList>
            <person name="Assis das Gracas D."/>
            <person name="Thiago Juca Ramos R."/>
            <person name="Vieira Araujo A.C."/>
            <person name="Zahlouth R."/>
            <person name="Ribeiro Carneiro A."/>
            <person name="Souza Lopes T."/>
            <person name="Azevedo Barauna R."/>
            <person name="Azevedo V."/>
            <person name="Cruz Schneider M.P."/>
            <person name="Pellizari V.H."/>
            <person name="Silva A."/>
        </authorList>
    </citation>
    <scope>NUCLEOTIDE SEQUENCE [LARGE SCALE GENOMIC DNA]</scope>
    <source>
        <strain evidence="2 3">Tuc01</strain>
    </source>
</reference>
<evidence type="ECO:0000313" key="3">
    <source>
        <dbReference type="Proteomes" id="UP000011718"/>
    </source>
</evidence>
<evidence type="ECO:0000256" key="1">
    <source>
        <dbReference type="SAM" id="Phobius"/>
    </source>
</evidence>
<organism evidence="2 3">
    <name type="scientific">Methanosarcina mazei Tuc01</name>
    <dbReference type="NCBI Taxonomy" id="1236903"/>
    <lineage>
        <taxon>Archaea</taxon>
        <taxon>Methanobacteriati</taxon>
        <taxon>Methanobacteriota</taxon>
        <taxon>Stenosarchaea group</taxon>
        <taxon>Methanomicrobia</taxon>
        <taxon>Methanosarcinales</taxon>
        <taxon>Methanosarcinaceae</taxon>
        <taxon>Methanosarcina</taxon>
    </lineage>
</organism>
<protein>
    <submittedName>
        <fullName evidence="2">Uncharacterized protein</fullName>
    </submittedName>
</protein>
<gene>
    <name evidence="2" type="ORF">MmTuc01_1443</name>
</gene>
<feature type="transmembrane region" description="Helical" evidence="1">
    <location>
        <begin position="12"/>
        <end position="33"/>
    </location>
</feature>
<dbReference type="HOGENOM" id="CLU_3263803_0_0_2"/>
<dbReference type="AlphaFoldDB" id="M1Q3G6"/>
<dbReference type="KEGG" id="mmaz:MmTuc01_1443"/>
<proteinExistence type="predicted"/>
<dbReference type="BioCyc" id="MMAZ1236903:G139K-1381-MONOMER"/>